<proteinExistence type="predicted"/>
<evidence type="ECO:0000313" key="4">
    <source>
        <dbReference type="Proteomes" id="UP000036987"/>
    </source>
</evidence>
<dbReference type="PANTHER" id="PTHR31769">
    <property type="entry name" value="OS07G0462200 PROTEIN-RELATED"/>
    <property type="match status" value="1"/>
</dbReference>
<feature type="transmembrane region" description="Helical" evidence="2">
    <location>
        <begin position="54"/>
        <end position="77"/>
    </location>
</feature>
<keyword evidence="2" id="KW-0812">Transmembrane</keyword>
<evidence type="ECO:0000256" key="1">
    <source>
        <dbReference type="SAM" id="MobiDB-lite"/>
    </source>
</evidence>
<organism evidence="3 4">
    <name type="scientific">Zostera marina</name>
    <name type="common">Eelgrass</name>
    <dbReference type="NCBI Taxonomy" id="29655"/>
    <lineage>
        <taxon>Eukaryota</taxon>
        <taxon>Viridiplantae</taxon>
        <taxon>Streptophyta</taxon>
        <taxon>Embryophyta</taxon>
        <taxon>Tracheophyta</taxon>
        <taxon>Spermatophyta</taxon>
        <taxon>Magnoliopsida</taxon>
        <taxon>Liliopsida</taxon>
        <taxon>Zosteraceae</taxon>
        <taxon>Zostera</taxon>
    </lineage>
</organism>
<accession>A0A0K9Q375</accession>
<dbReference type="Proteomes" id="UP000036987">
    <property type="component" value="Unassembled WGS sequence"/>
</dbReference>
<dbReference type="EMBL" id="LFYR01000223">
    <property type="protein sequence ID" value="KMZ74920.1"/>
    <property type="molecule type" value="Genomic_DNA"/>
</dbReference>
<evidence type="ECO:0000256" key="2">
    <source>
        <dbReference type="SAM" id="Phobius"/>
    </source>
</evidence>
<sequence length="187" mass="21061">MKKMRTLTKVSILMASLGVLAAGLAFLAEAMRYKGSDVPPLRYSDCKVWKHTGFKLGIISFVIFNIAHLMTLCLIGFRHRHHPVWFSDVIYYIAWCFYVANFFIYIFACKYEGGRPSKQQWEETKNCYTGKPALFAIAGGLGLVITAMDIFCYLHNILVSSPSETPSPTGDSRVSLNEKRSTDVVDV</sequence>
<keyword evidence="2" id="KW-1133">Transmembrane helix</keyword>
<reference evidence="4" key="1">
    <citation type="journal article" date="2016" name="Nature">
        <title>The genome of the seagrass Zostera marina reveals angiosperm adaptation to the sea.</title>
        <authorList>
            <person name="Olsen J.L."/>
            <person name="Rouze P."/>
            <person name="Verhelst B."/>
            <person name="Lin Y.-C."/>
            <person name="Bayer T."/>
            <person name="Collen J."/>
            <person name="Dattolo E."/>
            <person name="De Paoli E."/>
            <person name="Dittami S."/>
            <person name="Maumus F."/>
            <person name="Michel G."/>
            <person name="Kersting A."/>
            <person name="Lauritano C."/>
            <person name="Lohaus R."/>
            <person name="Toepel M."/>
            <person name="Tonon T."/>
            <person name="Vanneste K."/>
            <person name="Amirebrahimi M."/>
            <person name="Brakel J."/>
            <person name="Bostroem C."/>
            <person name="Chovatia M."/>
            <person name="Grimwood J."/>
            <person name="Jenkins J.W."/>
            <person name="Jueterbock A."/>
            <person name="Mraz A."/>
            <person name="Stam W.T."/>
            <person name="Tice H."/>
            <person name="Bornberg-Bauer E."/>
            <person name="Green P.J."/>
            <person name="Pearson G.A."/>
            <person name="Procaccini G."/>
            <person name="Duarte C.M."/>
            <person name="Schmutz J."/>
            <person name="Reusch T.B.H."/>
            <person name="Van de Peer Y."/>
        </authorList>
    </citation>
    <scope>NUCLEOTIDE SEQUENCE [LARGE SCALE GENOMIC DNA]</scope>
    <source>
        <strain evidence="4">cv. Finnish</strain>
    </source>
</reference>
<feature type="compositionally biased region" description="Basic and acidic residues" evidence="1">
    <location>
        <begin position="176"/>
        <end position="187"/>
    </location>
</feature>
<dbReference type="InterPro" id="IPR052222">
    <property type="entry name" value="DESIGUAL"/>
</dbReference>
<gene>
    <name evidence="3" type="ORF">ZOSMA_120G00100</name>
</gene>
<feature type="region of interest" description="Disordered" evidence="1">
    <location>
        <begin position="163"/>
        <end position="187"/>
    </location>
</feature>
<evidence type="ECO:0000313" key="3">
    <source>
        <dbReference type="EMBL" id="KMZ74920.1"/>
    </source>
</evidence>
<name>A0A0K9Q375_ZOSMR</name>
<feature type="transmembrane region" description="Helical" evidence="2">
    <location>
        <begin position="133"/>
        <end position="154"/>
    </location>
</feature>
<feature type="compositionally biased region" description="Polar residues" evidence="1">
    <location>
        <begin position="163"/>
        <end position="175"/>
    </location>
</feature>
<dbReference type="AlphaFoldDB" id="A0A0K9Q375"/>
<feature type="transmembrane region" description="Helical" evidence="2">
    <location>
        <begin position="89"/>
        <end position="108"/>
    </location>
</feature>
<protein>
    <submittedName>
        <fullName evidence="3">Uncharacterized protein</fullName>
    </submittedName>
</protein>
<keyword evidence="2" id="KW-0472">Membrane</keyword>
<keyword evidence="4" id="KW-1185">Reference proteome</keyword>
<comment type="caution">
    <text evidence="3">The sequence shown here is derived from an EMBL/GenBank/DDBJ whole genome shotgun (WGS) entry which is preliminary data.</text>
</comment>